<name>A0A543J044_9ACTN</name>
<evidence type="ECO:0000256" key="3">
    <source>
        <dbReference type="ARBA" id="ARBA00022729"/>
    </source>
</evidence>
<evidence type="ECO:0000256" key="6">
    <source>
        <dbReference type="SAM" id="Phobius"/>
    </source>
</evidence>
<dbReference type="GO" id="GO:0046688">
    <property type="term" value="P:response to copper ion"/>
    <property type="evidence" value="ECO:0007669"/>
    <property type="project" value="InterPro"/>
</dbReference>
<accession>A0A543J044</accession>
<evidence type="ECO:0000256" key="2">
    <source>
        <dbReference type="ARBA" id="ARBA00022723"/>
    </source>
</evidence>
<reference evidence="8 9" key="1">
    <citation type="submission" date="2019-06" db="EMBL/GenBank/DDBJ databases">
        <title>Sequencing the genomes of 1000 actinobacteria strains.</title>
        <authorList>
            <person name="Klenk H.-P."/>
        </authorList>
    </citation>
    <scope>NUCLEOTIDE SEQUENCE [LARGE SCALE GENOMIC DNA]</scope>
    <source>
        <strain evidence="8 9">DSM 43186</strain>
    </source>
</reference>
<keyword evidence="2" id="KW-0479">Metal-binding</keyword>
<dbReference type="PANTHER" id="PTHR34820">
    <property type="entry name" value="INNER MEMBRANE PROTEIN YEBZ"/>
    <property type="match status" value="1"/>
</dbReference>
<comment type="caution">
    <text evidence="8">The sequence shown here is derived from an EMBL/GenBank/DDBJ whole genome shotgun (WGS) entry which is preliminary data.</text>
</comment>
<keyword evidence="3" id="KW-0732">Signal</keyword>
<dbReference type="Gene3D" id="2.60.40.1220">
    <property type="match status" value="1"/>
</dbReference>
<keyword evidence="6" id="KW-1133">Transmembrane helix</keyword>
<dbReference type="InterPro" id="IPR007348">
    <property type="entry name" value="CopC_dom"/>
</dbReference>
<comment type="subcellular location">
    <subcellularLocation>
        <location evidence="1">Cell envelope</location>
    </subcellularLocation>
</comment>
<evidence type="ECO:0000259" key="7">
    <source>
        <dbReference type="Pfam" id="PF04234"/>
    </source>
</evidence>
<proteinExistence type="predicted"/>
<feature type="transmembrane region" description="Helical" evidence="6">
    <location>
        <begin position="198"/>
        <end position="218"/>
    </location>
</feature>
<dbReference type="GO" id="GO:0042597">
    <property type="term" value="C:periplasmic space"/>
    <property type="evidence" value="ECO:0007669"/>
    <property type="project" value="InterPro"/>
</dbReference>
<dbReference type="GO" id="GO:0006825">
    <property type="term" value="P:copper ion transport"/>
    <property type="evidence" value="ECO:0007669"/>
    <property type="project" value="InterPro"/>
</dbReference>
<evidence type="ECO:0000256" key="5">
    <source>
        <dbReference type="SAM" id="MobiDB-lite"/>
    </source>
</evidence>
<sequence>MKTSFLAARFSRLLAAVLGVVLGTALGIASAAPALAHTALKRSDPEKNAKVESLERVELEFTQPVRLPTVILRGPDGETYHTGKPKVDGALVTQDVADDLPPGSYTIAYRVVSPDGHPVDGEIPFTLVAPEPTESPTAEEEGGDGAATPEPTASAEPSAGAGETPAGGTSGGSGDAADEAAGNAAPASTEERSGGVPAWVWMVVFGLAGIGIGLAISLRPKKAGGEQTTKAAEDR</sequence>
<dbReference type="InterPro" id="IPR014756">
    <property type="entry name" value="Ig_E-set"/>
</dbReference>
<dbReference type="GO" id="GO:0005886">
    <property type="term" value="C:plasma membrane"/>
    <property type="evidence" value="ECO:0007669"/>
    <property type="project" value="TreeGrafter"/>
</dbReference>
<dbReference type="PANTHER" id="PTHR34820:SF4">
    <property type="entry name" value="INNER MEMBRANE PROTEIN YEBZ"/>
    <property type="match status" value="1"/>
</dbReference>
<feature type="compositionally biased region" description="Low complexity" evidence="5">
    <location>
        <begin position="146"/>
        <end position="167"/>
    </location>
</feature>
<dbReference type="RefSeq" id="WP_142260107.1">
    <property type="nucleotide sequence ID" value="NZ_BMPV01000001.1"/>
</dbReference>
<keyword evidence="6" id="KW-0472">Membrane</keyword>
<dbReference type="Proteomes" id="UP000319213">
    <property type="component" value="Unassembled WGS sequence"/>
</dbReference>
<evidence type="ECO:0000313" key="8">
    <source>
        <dbReference type="EMBL" id="TQM76191.1"/>
    </source>
</evidence>
<evidence type="ECO:0000256" key="4">
    <source>
        <dbReference type="ARBA" id="ARBA00023008"/>
    </source>
</evidence>
<dbReference type="InterPro" id="IPR032694">
    <property type="entry name" value="CopC/D"/>
</dbReference>
<dbReference type="GO" id="GO:0005507">
    <property type="term" value="F:copper ion binding"/>
    <property type="evidence" value="ECO:0007669"/>
    <property type="project" value="InterPro"/>
</dbReference>
<feature type="region of interest" description="Disordered" evidence="5">
    <location>
        <begin position="120"/>
        <end position="193"/>
    </location>
</feature>
<dbReference type="SUPFAM" id="SSF81296">
    <property type="entry name" value="E set domains"/>
    <property type="match status" value="1"/>
</dbReference>
<evidence type="ECO:0000313" key="9">
    <source>
        <dbReference type="Proteomes" id="UP000319213"/>
    </source>
</evidence>
<keyword evidence="4" id="KW-0186">Copper</keyword>
<keyword evidence="9" id="KW-1185">Reference proteome</keyword>
<gene>
    <name evidence="8" type="ORF">FHX40_2918</name>
</gene>
<evidence type="ECO:0000256" key="1">
    <source>
        <dbReference type="ARBA" id="ARBA00004196"/>
    </source>
</evidence>
<dbReference type="EMBL" id="VFPQ01000001">
    <property type="protein sequence ID" value="TQM76191.1"/>
    <property type="molecule type" value="Genomic_DNA"/>
</dbReference>
<keyword evidence="6" id="KW-0812">Transmembrane</keyword>
<feature type="domain" description="CopC" evidence="7">
    <location>
        <begin position="37"/>
        <end position="127"/>
    </location>
</feature>
<organism evidence="8 9">
    <name type="scientific">Thermopolyspora flexuosa</name>
    <dbReference type="NCBI Taxonomy" id="103836"/>
    <lineage>
        <taxon>Bacteria</taxon>
        <taxon>Bacillati</taxon>
        <taxon>Actinomycetota</taxon>
        <taxon>Actinomycetes</taxon>
        <taxon>Streptosporangiales</taxon>
        <taxon>Streptosporangiaceae</taxon>
        <taxon>Thermopolyspora</taxon>
    </lineage>
</organism>
<dbReference type="Pfam" id="PF04234">
    <property type="entry name" value="CopC"/>
    <property type="match status" value="1"/>
</dbReference>
<dbReference type="AlphaFoldDB" id="A0A543J044"/>
<dbReference type="InterPro" id="IPR014755">
    <property type="entry name" value="Cu-Rt/internalin_Ig-like"/>
</dbReference>
<protein>
    <recommendedName>
        <fullName evidence="7">CopC domain-containing protein</fullName>
    </recommendedName>
</protein>
<dbReference type="GO" id="GO:0030313">
    <property type="term" value="C:cell envelope"/>
    <property type="evidence" value="ECO:0007669"/>
    <property type="project" value="UniProtKB-SubCell"/>
</dbReference>
<dbReference type="OrthoDB" id="5242236at2"/>